<keyword evidence="1" id="KW-1133">Transmembrane helix</keyword>
<evidence type="ECO:0000256" key="1">
    <source>
        <dbReference type="SAM" id="Phobius"/>
    </source>
</evidence>
<reference evidence="2" key="2">
    <citation type="submission" date="2025-08" db="UniProtKB">
        <authorList>
            <consortium name="Ensembl"/>
        </authorList>
    </citation>
    <scope>IDENTIFICATION</scope>
</reference>
<dbReference type="Proteomes" id="UP000008144">
    <property type="component" value="Unassembled WGS sequence"/>
</dbReference>
<keyword evidence="3" id="KW-1185">Reference proteome</keyword>
<keyword evidence="1" id="KW-0812">Transmembrane</keyword>
<dbReference type="AlphaFoldDB" id="F6RW55"/>
<reference evidence="3" key="1">
    <citation type="journal article" date="2002" name="Science">
        <title>The draft genome of Ciona intestinalis: insights into chordate and vertebrate origins.</title>
        <authorList>
            <person name="Dehal P."/>
            <person name="Satou Y."/>
            <person name="Campbell R.K."/>
            <person name="Chapman J."/>
            <person name="Degnan B."/>
            <person name="De Tomaso A."/>
            <person name="Davidson B."/>
            <person name="Di Gregorio A."/>
            <person name="Gelpke M."/>
            <person name="Goodstein D.M."/>
            <person name="Harafuji N."/>
            <person name="Hastings K.E."/>
            <person name="Ho I."/>
            <person name="Hotta K."/>
            <person name="Huang W."/>
            <person name="Kawashima T."/>
            <person name="Lemaire P."/>
            <person name="Martinez D."/>
            <person name="Meinertzhagen I.A."/>
            <person name="Necula S."/>
            <person name="Nonaka M."/>
            <person name="Putnam N."/>
            <person name="Rash S."/>
            <person name="Saiga H."/>
            <person name="Satake M."/>
            <person name="Terry A."/>
            <person name="Yamada L."/>
            <person name="Wang H.G."/>
            <person name="Awazu S."/>
            <person name="Azumi K."/>
            <person name="Boore J."/>
            <person name="Branno M."/>
            <person name="Chin-Bow S."/>
            <person name="DeSantis R."/>
            <person name="Doyle S."/>
            <person name="Francino P."/>
            <person name="Keys D.N."/>
            <person name="Haga S."/>
            <person name="Hayashi H."/>
            <person name="Hino K."/>
            <person name="Imai K.S."/>
            <person name="Inaba K."/>
            <person name="Kano S."/>
            <person name="Kobayashi K."/>
            <person name="Kobayashi M."/>
            <person name="Lee B.I."/>
            <person name="Makabe K.W."/>
            <person name="Manohar C."/>
            <person name="Matassi G."/>
            <person name="Medina M."/>
            <person name="Mochizuki Y."/>
            <person name="Mount S."/>
            <person name="Morishita T."/>
            <person name="Miura S."/>
            <person name="Nakayama A."/>
            <person name="Nishizaka S."/>
            <person name="Nomoto H."/>
            <person name="Ohta F."/>
            <person name="Oishi K."/>
            <person name="Rigoutsos I."/>
            <person name="Sano M."/>
            <person name="Sasaki A."/>
            <person name="Sasakura Y."/>
            <person name="Shoguchi E."/>
            <person name="Shin-i T."/>
            <person name="Spagnuolo A."/>
            <person name="Stainier D."/>
            <person name="Suzuki M.M."/>
            <person name="Tassy O."/>
            <person name="Takatori N."/>
            <person name="Tokuoka M."/>
            <person name="Yagi K."/>
            <person name="Yoshizaki F."/>
            <person name="Wada S."/>
            <person name="Zhang C."/>
            <person name="Hyatt P.D."/>
            <person name="Larimer F."/>
            <person name="Detter C."/>
            <person name="Doggett N."/>
            <person name="Glavina T."/>
            <person name="Hawkins T."/>
            <person name="Richardson P."/>
            <person name="Lucas S."/>
            <person name="Kohara Y."/>
            <person name="Levine M."/>
            <person name="Satoh N."/>
            <person name="Rokhsar D.S."/>
        </authorList>
    </citation>
    <scope>NUCLEOTIDE SEQUENCE [LARGE SCALE GENOMIC DNA]</scope>
</reference>
<dbReference type="Ensembl" id="ENSCINT00000028006.2">
    <property type="protein sequence ID" value="ENSCINP00000027760.2"/>
    <property type="gene ID" value="ENSCING00000015809.2"/>
</dbReference>
<sequence>MFATEKSSFSNSSGTNITNGINTRTEWILSTTFSAICFVSVFYLTTALSIYAQRKRLCICQGQLNGNGIKGPRLLSYLSIIGIMAEIIYFATGLIPLHLFGEPACSIGQRITISCGVLVLGCVYFGLWFRIYSIFYHDQIVKKNLHIVVRAIGKMSFLFFVVMLVTNTIVFMWAPAYKTTPAGCLKVEQKDSSTLKWSLLVSSTVL</sequence>
<accession>F6RW55</accession>
<keyword evidence="1" id="KW-0472">Membrane</keyword>
<organism evidence="2 3">
    <name type="scientific">Ciona intestinalis</name>
    <name type="common">Transparent sea squirt</name>
    <name type="synonym">Ascidia intestinalis</name>
    <dbReference type="NCBI Taxonomy" id="7719"/>
    <lineage>
        <taxon>Eukaryota</taxon>
        <taxon>Metazoa</taxon>
        <taxon>Chordata</taxon>
        <taxon>Tunicata</taxon>
        <taxon>Ascidiacea</taxon>
        <taxon>Phlebobranchia</taxon>
        <taxon>Cionidae</taxon>
        <taxon>Ciona</taxon>
    </lineage>
</organism>
<name>F6RW55_CIOIN</name>
<dbReference type="HOGENOM" id="CLU_1334531_0_0_1"/>
<evidence type="ECO:0000313" key="3">
    <source>
        <dbReference type="Proteomes" id="UP000008144"/>
    </source>
</evidence>
<dbReference type="InParanoid" id="F6RW55"/>
<feature type="transmembrane region" description="Helical" evidence="1">
    <location>
        <begin position="111"/>
        <end position="136"/>
    </location>
</feature>
<reference evidence="2" key="3">
    <citation type="submission" date="2025-09" db="UniProtKB">
        <authorList>
            <consortium name="Ensembl"/>
        </authorList>
    </citation>
    <scope>IDENTIFICATION</scope>
</reference>
<feature type="transmembrane region" description="Helical" evidence="1">
    <location>
        <begin position="74"/>
        <end position="99"/>
    </location>
</feature>
<protein>
    <submittedName>
        <fullName evidence="2">Uncharacterized protein</fullName>
    </submittedName>
</protein>
<dbReference type="GeneTree" id="ENSGT01150000289650"/>
<feature type="transmembrane region" description="Helical" evidence="1">
    <location>
        <begin position="27"/>
        <end position="53"/>
    </location>
</feature>
<proteinExistence type="predicted"/>
<feature type="transmembrane region" description="Helical" evidence="1">
    <location>
        <begin position="157"/>
        <end position="176"/>
    </location>
</feature>
<evidence type="ECO:0000313" key="2">
    <source>
        <dbReference type="Ensembl" id="ENSCINP00000027760.2"/>
    </source>
</evidence>